<evidence type="ECO:0000256" key="1">
    <source>
        <dbReference type="ARBA" id="ARBA00022801"/>
    </source>
</evidence>
<dbReference type="PANTHER" id="PTHR43794">
    <property type="entry name" value="AMINOHYDROLASE SSNA-RELATED"/>
    <property type="match status" value="1"/>
</dbReference>
<proteinExistence type="predicted"/>
<dbReference type="Gene3D" id="3.20.20.140">
    <property type="entry name" value="Metal-dependent hydrolases"/>
    <property type="match status" value="1"/>
</dbReference>
<dbReference type="InterPro" id="IPR050287">
    <property type="entry name" value="MTA/SAH_deaminase"/>
</dbReference>
<protein>
    <submittedName>
        <fullName evidence="4">Metallo-dependent hydrolase</fullName>
    </submittedName>
</protein>
<evidence type="ECO:0000313" key="4">
    <source>
        <dbReference type="EMBL" id="KAF2724065.1"/>
    </source>
</evidence>
<feature type="domain" description="Amidohydrolase-related" evidence="3">
    <location>
        <begin position="109"/>
        <end position="484"/>
    </location>
</feature>
<evidence type="ECO:0000313" key="5">
    <source>
        <dbReference type="Proteomes" id="UP000799441"/>
    </source>
</evidence>
<feature type="compositionally biased region" description="Polar residues" evidence="2">
    <location>
        <begin position="8"/>
        <end position="21"/>
    </location>
</feature>
<dbReference type="Proteomes" id="UP000799441">
    <property type="component" value="Unassembled WGS sequence"/>
</dbReference>
<dbReference type="InterPro" id="IPR032466">
    <property type="entry name" value="Metal_Hydrolase"/>
</dbReference>
<gene>
    <name evidence="4" type="ORF">K431DRAFT_282330</name>
</gene>
<comment type="caution">
    <text evidence="4">The sequence shown here is derived from an EMBL/GenBank/DDBJ whole genome shotgun (WGS) entry which is preliminary data.</text>
</comment>
<sequence>MDFRGRRSSSIDSNNRVSPDSGSKGLSEDSSAFLSDDLSDVDDSKVPIVLKNGLVLTERDDGTFTTVHADVVVIDSEIVHIGLAPYPEPVNERFRGISSVSFECEGKLIAPGFISTHNHLWQTQLKGRHGDDTQLDFIVKGNLQAAAYTDCDIYLGTLAACIEAMSCGITTVVDQAHCTVDEAMPLAALQAVIDSGIRCDFCYCPPPTVYIDQTRDGETILGNRSEVWPEWSKQQWDRLKQLSLPPRVRLGFGGDFLPTLPKDELETVLQGPLSGAKLITNHWIQHPTAASSEKARSFPATLSSLDATLIPPILLAHCNTSRPDELASLASSSASRHVAISSVPYAEVGLGIGHPQTIRKTGIPCSLGVGCHSIHAMEMWTPMRAALTLSRVADINPGTSAESTRKSPSTTCEDIYRLATTAGGAVLGMQGKIGSLRVGSKADIVAVDTETLNMSLAVQQDPVAALVNFASPREVSLLLVDGEVRLNFGMVSADRVDGVVLSEYERLIEEKTESAGPMSDGRQSPHQISPNLGAEHWWHGLEEGSRWREKVQLEKMLEALKVSRDNVNLKIQQVDVARLESHVVEVLGLQEDGQTWVKKAKPTIS</sequence>
<dbReference type="InterPro" id="IPR011059">
    <property type="entry name" value="Metal-dep_hydrolase_composite"/>
</dbReference>
<reference evidence="4" key="1">
    <citation type="journal article" date="2020" name="Stud. Mycol.">
        <title>101 Dothideomycetes genomes: a test case for predicting lifestyles and emergence of pathogens.</title>
        <authorList>
            <person name="Haridas S."/>
            <person name="Albert R."/>
            <person name="Binder M."/>
            <person name="Bloem J."/>
            <person name="Labutti K."/>
            <person name="Salamov A."/>
            <person name="Andreopoulos B."/>
            <person name="Baker S."/>
            <person name="Barry K."/>
            <person name="Bills G."/>
            <person name="Bluhm B."/>
            <person name="Cannon C."/>
            <person name="Castanera R."/>
            <person name="Culley D."/>
            <person name="Daum C."/>
            <person name="Ezra D."/>
            <person name="Gonzalez J."/>
            <person name="Henrissat B."/>
            <person name="Kuo A."/>
            <person name="Liang C."/>
            <person name="Lipzen A."/>
            <person name="Lutzoni F."/>
            <person name="Magnuson J."/>
            <person name="Mondo S."/>
            <person name="Nolan M."/>
            <person name="Ohm R."/>
            <person name="Pangilinan J."/>
            <person name="Park H.-J."/>
            <person name="Ramirez L."/>
            <person name="Alfaro M."/>
            <person name="Sun H."/>
            <person name="Tritt A."/>
            <person name="Yoshinaga Y."/>
            <person name="Zwiers L.-H."/>
            <person name="Turgeon B."/>
            <person name="Goodwin S."/>
            <person name="Spatafora J."/>
            <person name="Crous P."/>
            <person name="Grigoriev I."/>
        </authorList>
    </citation>
    <scope>NUCLEOTIDE SEQUENCE</scope>
    <source>
        <strain evidence="4">CBS 116435</strain>
    </source>
</reference>
<dbReference type="SUPFAM" id="SSF51338">
    <property type="entry name" value="Composite domain of metallo-dependent hydrolases"/>
    <property type="match status" value="1"/>
</dbReference>
<dbReference type="Pfam" id="PF01979">
    <property type="entry name" value="Amidohydro_1"/>
    <property type="match status" value="1"/>
</dbReference>
<evidence type="ECO:0000256" key="2">
    <source>
        <dbReference type="SAM" id="MobiDB-lite"/>
    </source>
</evidence>
<dbReference type="GO" id="GO:0016810">
    <property type="term" value="F:hydrolase activity, acting on carbon-nitrogen (but not peptide) bonds"/>
    <property type="evidence" value="ECO:0007669"/>
    <property type="project" value="InterPro"/>
</dbReference>
<dbReference type="EMBL" id="MU003773">
    <property type="protein sequence ID" value="KAF2724065.1"/>
    <property type="molecule type" value="Genomic_DNA"/>
</dbReference>
<dbReference type="OrthoDB" id="194468at2759"/>
<evidence type="ECO:0000259" key="3">
    <source>
        <dbReference type="Pfam" id="PF01979"/>
    </source>
</evidence>
<dbReference type="AlphaFoldDB" id="A0A9P4UTG2"/>
<accession>A0A9P4UTG2</accession>
<dbReference type="InterPro" id="IPR006680">
    <property type="entry name" value="Amidohydro-rel"/>
</dbReference>
<keyword evidence="5" id="KW-1185">Reference proteome</keyword>
<organism evidence="4 5">
    <name type="scientific">Polychaeton citri CBS 116435</name>
    <dbReference type="NCBI Taxonomy" id="1314669"/>
    <lineage>
        <taxon>Eukaryota</taxon>
        <taxon>Fungi</taxon>
        <taxon>Dikarya</taxon>
        <taxon>Ascomycota</taxon>
        <taxon>Pezizomycotina</taxon>
        <taxon>Dothideomycetes</taxon>
        <taxon>Dothideomycetidae</taxon>
        <taxon>Capnodiales</taxon>
        <taxon>Capnodiaceae</taxon>
        <taxon>Polychaeton</taxon>
    </lineage>
</organism>
<dbReference type="SUPFAM" id="SSF51556">
    <property type="entry name" value="Metallo-dependent hydrolases"/>
    <property type="match status" value="1"/>
</dbReference>
<name>A0A9P4UTG2_9PEZI</name>
<dbReference type="PANTHER" id="PTHR43794:SF11">
    <property type="entry name" value="AMIDOHYDROLASE-RELATED DOMAIN-CONTAINING PROTEIN"/>
    <property type="match status" value="1"/>
</dbReference>
<keyword evidence="1 4" id="KW-0378">Hydrolase</keyword>
<feature type="region of interest" description="Disordered" evidence="2">
    <location>
        <begin position="1"/>
        <end position="30"/>
    </location>
</feature>
<dbReference type="Gene3D" id="2.30.40.10">
    <property type="entry name" value="Urease, subunit C, domain 1"/>
    <property type="match status" value="1"/>
</dbReference>